<organism evidence="14 15">
    <name type="scientific">Meira miltonrushii</name>
    <dbReference type="NCBI Taxonomy" id="1280837"/>
    <lineage>
        <taxon>Eukaryota</taxon>
        <taxon>Fungi</taxon>
        <taxon>Dikarya</taxon>
        <taxon>Basidiomycota</taxon>
        <taxon>Ustilaginomycotina</taxon>
        <taxon>Exobasidiomycetes</taxon>
        <taxon>Exobasidiales</taxon>
        <taxon>Brachybasidiaceae</taxon>
        <taxon>Meira</taxon>
    </lineage>
</organism>
<keyword evidence="4 12" id="KW-0210">Decarboxylase</keyword>
<dbReference type="Pfam" id="PF02666">
    <property type="entry name" value="PS_Dcarbxylase"/>
    <property type="match status" value="2"/>
</dbReference>
<comment type="subcellular location">
    <molecule>Phosphatidylserine decarboxylase 1 beta chain</molecule>
    <subcellularLocation>
        <location evidence="12">Mitochondrion inner membrane</location>
        <topology evidence="12">Single-pass membrane protein</topology>
        <orientation evidence="12">Intermembrane side</orientation>
    </subcellularLocation>
</comment>
<keyword evidence="12" id="KW-0865">Zymogen</keyword>
<evidence type="ECO:0000256" key="5">
    <source>
        <dbReference type="ARBA" id="ARBA00022989"/>
    </source>
</evidence>
<evidence type="ECO:0000256" key="2">
    <source>
        <dbReference type="ARBA" id="ARBA00022516"/>
    </source>
</evidence>
<dbReference type="AlphaFoldDB" id="A0A316VIF8"/>
<feature type="site" description="Cleavage (non-hydrolytic); by autocatalysis" evidence="12">
    <location>
        <begin position="530"/>
        <end position="531"/>
    </location>
</feature>
<evidence type="ECO:0000256" key="6">
    <source>
        <dbReference type="ARBA" id="ARBA00023098"/>
    </source>
</evidence>
<keyword evidence="11 12" id="KW-0670">Pyruvate</keyword>
<feature type="active site" description="Charge relay system; for autoendoproteolytic cleavage activity" evidence="12">
    <location>
        <position position="228"/>
    </location>
</feature>
<keyword evidence="12" id="KW-0999">Mitochondrion inner membrane</keyword>
<keyword evidence="7 12" id="KW-0472">Membrane</keyword>
<dbReference type="InterPro" id="IPR033661">
    <property type="entry name" value="PSD_type1_euk"/>
</dbReference>
<comment type="function">
    <text evidence="12">Catalyzes the formation of phosphatidylethanolamine (PtdEtn) from phosphatidylserine (PtdSer). Plays a central role in phospholipid metabolism and in the interorganelle trafficking of phosphatidylserine.</text>
</comment>
<dbReference type="GO" id="GO:0004609">
    <property type="term" value="F:phosphatidylserine decarboxylase activity"/>
    <property type="evidence" value="ECO:0007669"/>
    <property type="project" value="UniProtKB-UniRule"/>
</dbReference>
<feature type="compositionally biased region" description="Basic and acidic residues" evidence="13">
    <location>
        <begin position="339"/>
        <end position="348"/>
    </location>
</feature>
<feature type="region of interest" description="Disordered" evidence="13">
    <location>
        <begin position="331"/>
        <end position="362"/>
    </location>
</feature>
<keyword evidence="12" id="KW-0496">Mitochondrion</keyword>
<comment type="PTM">
    <text evidence="12">Is synthesized initially as an inactive proenzyme. Formation of the active enzyme involves a self-maturation process in which the active site pyruvoyl group is generated from an internal serine residue via an autocatalytic post-translational modification. Two non-identical subunits are generated from the proenzyme in this reaction, and the pyruvate is formed at the N-terminus of the alpha chain, which is derived from the carboxyl end of the proenzyme. The autoendoproteolytic cleavage occurs by a canonical serine protease mechanism, in which the side chain hydroxyl group of the serine supplies its oxygen atom to form the C-terminus of the beta chain, while the remainder of the serine residue undergoes an oxidative deamination to produce ammonia and the pyruvoyl prosthetic group on the alpha chain. During this reaction, the Ser that is part of the protease active site of the proenzyme becomes the pyruvoyl prosthetic group, which constitutes an essential element of the active site of the mature decarboxylase.</text>
</comment>
<accession>A0A316VIF8</accession>
<dbReference type="OrthoDB" id="4330at2759"/>
<keyword evidence="3 12" id="KW-0812">Transmembrane</keyword>
<feature type="topological domain" description="Mitochondrial intermembrane" evidence="12">
    <location>
        <begin position="119"/>
        <end position="565"/>
    </location>
</feature>
<keyword evidence="2 12" id="KW-0444">Lipid biosynthesis</keyword>
<evidence type="ECO:0000256" key="4">
    <source>
        <dbReference type="ARBA" id="ARBA00022793"/>
    </source>
</evidence>
<feature type="compositionally biased region" description="Basic and acidic residues" evidence="13">
    <location>
        <begin position="60"/>
        <end position="75"/>
    </location>
</feature>
<evidence type="ECO:0000256" key="7">
    <source>
        <dbReference type="ARBA" id="ARBA00023136"/>
    </source>
</evidence>
<protein>
    <recommendedName>
        <fullName evidence="12">Phosphatidylserine decarboxylase proenzyme 1, mitochondrial</fullName>
        <ecNumber evidence="12">4.1.1.65</ecNumber>
    </recommendedName>
    <component>
        <recommendedName>
            <fullName evidence="12">Phosphatidylserine decarboxylase 1 beta chain</fullName>
        </recommendedName>
    </component>
    <component>
        <recommendedName>
            <fullName evidence="12">Phosphatidylserine decarboxylase 1 alpha chain</fullName>
        </recommendedName>
    </component>
</protein>
<evidence type="ECO:0000313" key="14">
    <source>
        <dbReference type="EMBL" id="PWN36828.1"/>
    </source>
</evidence>
<dbReference type="GO" id="GO:0006646">
    <property type="term" value="P:phosphatidylethanolamine biosynthetic process"/>
    <property type="evidence" value="ECO:0007669"/>
    <property type="project" value="UniProtKB-UniRule"/>
</dbReference>
<keyword evidence="15" id="KW-1185">Reference proteome</keyword>
<comment type="pathway">
    <text evidence="1">Lipid metabolism.</text>
</comment>
<keyword evidence="10 12" id="KW-1208">Phospholipid metabolism</keyword>
<dbReference type="Proteomes" id="UP000245771">
    <property type="component" value="Unassembled WGS sequence"/>
</dbReference>
<gene>
    <name evidence="12" type="primary">PSD1</name>
    <name evidence="14" type="ORF">FA14DRAFT_166371</name>
</gene>
<comment type="pathway">
    <text evidence="12">Phospholipid metabolism; phosphatidylethanolamine biosynthesis; phosphatidylethanolamine from CDP-diacylglycerol: step 2/2.</text>
</comment>
<feature type="active site" description="Schiff-base intermediate with substrate; via pyruvic acid; for decarboxylase activity" evidence="12">
    <location>
        <position position="531"/>
    </location>
</feature>
<name>A0A316VIF8_9BASI</name>
<evidence type="ECO:0000256" key="3">
    <source>
        <dbReference type="ARBA" id="ARBA00022692"/>
    </source>
</evidence>
<evidence type="ECO:0000256" key="10">
    <source>
        <dbReference type="ARBA" id="ARBA00023264"/>
    </source>
</evidence>
<comment type="catalytic activity">
    <reaction evidence="12">
        <text>a 1,2-diacyl-sn-glycero-3-phospho-L-serine + H(+) = a 1,2-diacyl-sn-glycero-3-phosphoethanolamine + CO2</text>
        <dbReference type="Rhea" id="RHEA:20828"/>
        <dbReference type="ChEBI" id="CHEBI:15378"/>
        <dbReference type="ChEBI" id="CHEBI:16526"/>
        <dbReference type="ChEBI" id="CHEBI:57262"/>
        <dbReference type="ChEBI" id="CHEBI:64612"/>
        <dbReference type="EC" id="4.1.1.65"/>
    </reaction>
</comment>
<dbReference type="GO" id="GO:0005743">
    <property type="term" value="C:mitochondrial inner membrane"/>
    <property type="evidence" value="ECO:0007669"/>
    <property type="project" value="UniProtKB-SubCell"/>
</dbReference>
<dbReference type="EMBL" id="KZ819602">
    <property type="protein sequence ID" value="PWN36828.1"/>
    <property type="molecule type" value="Genomic_DNA"/>
</dbReference>
<keyword evidence="9 12" id="KW-0456">Lyase</keyword>
<dbReference type="InParanoid" id="A0A316VIF8"/>
<feature type="chain" id="PRO_5023241314" description="Phosphatidylserine decarboxylase 1 alpha chain" evidence="12">
    <location>
        <begin position="531"/>
        <end position="565"/>
    </location>
</feature>
<feature type="topological domain" description="Mitochondrial matrix" evidence="12">
    <location>
        <begin position="1"/>
        <end position="99"/>
    </location>
</feature>
<dbReference type="InterPro" id="IPR003817">
    <property type="entry name" value="PS_Dcarbxylase"/>
</dbReference>
<feature type="active site" description="Charge relay system; for autoendoproteolytic cleavage activity" evidence="12">
    <location>
        <position position="417"/>
    </location>
</feature>
<dbReference type="FunCoup" id="A0A316VIF8">
    <property type="interactions" value="248"/>
</dbReference>
<comment type="subunit">
    <text evidence="12">Heterodimer of a large membrane-associated beta subunit and a small pyruvoyl-containing alpha subunit.</text>
</comment>
<evidence type="ECO:0000256" key="13">
    <source>
        <dbReference type="SAM" id="MobiDB-lite"/>
    </source>
</evidence>
<evidence type="ECO:0000256" key="12">
    <source>
        <dbReference type="HAMAP-Rule" id="MF_03208"/>
    </source>
</evidence>
<feature type="region of interest" description="Disordered" evidence="13">
    <location>
        <begin position="45"/>
        <end position="75"/>
    </location>
</feature>
<feature type="active site" description="Charge relay system; for autoendoproteolytic cleavage activity" evidence="12">
    <location>
        <position position="531"/>
    </location>
</feature>
<comment type="similarity">
    <text evidence="12">Belongs to the phosphatidylserine decarboxylase family. PSD-B subfamily. Eukaryotic type I sub-subfamily.</text>
</comment>
<keyword evidence="8 12" id="KW-0594">Phospholipid biosynthesis</keyword>
<feature type="chain" id="PRO_5023241315" description="Phosphatidylserine decarboxylase 1 beta chain" evidence="12">
    <location>
        <begin position="1"/>
        <end position="530"/>
    </location>
</feature>
<evidence type="ECO:0000256" key="1">
    <source>
        <dbReference type="ARBA" id="ARBA00005189"/>
    </source>
</evidence>
<sequence length="565" mass="63262">MSTRLALISVRSLSRQSAYPVGIHCRSAWQPIQQSSQSIANIRSYSSRRDPNQAEQEANTVREQKENEQHEEYKEGRTYTGNTMAERISNAWKTTPIKWYPIPALLGAIVLVGIQARRNYVADRQGRGKIVDENGKVVTMSGPWTVYVLGALPLNTISRIWGWANNLTLPVWFRPFGFRLYSRIFGCNLDEMKDEDLTHYRSLGEFFYRELKDNARPIADAPLVSPADGKVLHCGSIQGRRVEQVKGVTYSLDALLGLTSDPQGIETSAKPDSDSDHQITDDRQFANVNGIEYSLERLIGDERAGSQIPRGWTKLVSYRWWKSWVRSENKTGIPAGGKGKHDSIRDAHETDDEDAGVPTPDTPEMIGKYANVAYEMGSGALPPILQRHSPGHEGIGSGNKLFFCVIYLAPGDYHRFHSPTSWVVERRRHFRGELYSVSPYVASRLPNLFVLNERVALLGRWRHGFFSMIPVGATNVGSIRINFDKALRTNVRQQRRLAGTYSEASYSLASKLLGGQPLQSGEEMGGFLLGSTIVLVFEAPEEFDFVCKPGQKVRVGETLGDITPQ</sequence>
<dbReference type="HAMAP" id="MF_03208">
    <property type="entry name" value="PS_decarb_PSD_B_type1_euk"/>
    <property type="match status" value="1"/>
</dbReference>
<evidence type="ECO:0000256" key="8">
    <source>
        <dbReference type="ARBA" id="ARBA00023209"/>
    </source>
</evidence>
<proteinExistence type="inferred from homology"/>
<dbReference type="STRING" id="1280837.A0A316VIF8"/>
<evidence type="ECO:0000256" key="11">
    <source>
        <dbReference type="ARBA" id="ARBA00023317"/>
    </source>
</evidence>
<dbReference type="InterPro" id="IPR033177">
    <property type="entry name" value="PSD-B"/>
</dbReference>
<dbReference type="PANTHER" id="PTHR10067">
    <property type="entry name" value="PHOSPHATIDYLSERINE DECARBOXYLASE"/>
    <property type="match status" value="1"/>
</dbReference>
<evidence type="ECO:0000313" key="15">
    <source>
        <dbReference type="Proteomes" id="UP000245771"/>
    </source>
</evidence>
<dbReference type="PANTHER" id="PTHR10067:SF6">
    <property type="entry name" value="PHOSPHATIDYLSERINE DECARBOXYLASE PROENZYME, MITOCHONDRIAL"/>
    <property type="match status" value="1"/>
</dbReference>
<evidence type="ECO:0000256" key="9">
    <source>
        <dbReference type="ARBA" id="ARBA00023239"/>
    </source>
</evidence>
<feature type="modified residue" description="Pyruvic acid (Ser); by autocatalysis" evidence="12">
    <location>
        <position position="531"/>
    </location>
</feature>
<dbReference type="NCBIfam" id="TIGR00163">
    <property type="entry name" value="PS_decarb"/>
    <property type="match status" value="1"/>
</dbReference>
<dbReference type="GO" id="GO:0016540">
    <property type="term" value="P:protein autoprocessing"/>
    <property type="evidence" value="ECO:0007669"/>
    <property type="project" value="UniProtKB-UniRule"/>
</dbReference>
<dbReference type="UniPathway" id="UPA00558">
    <property type="reaction ID" value="UER00616"/>
</dbReference>
<reference evidence="14 15" key="1">
    <citation type="journal article" date="2018" name="Mol. Biol. Evol.">
        <title>Broad Genomic Sampling Reveals a Smut Pathogenic Ancestry of the Fungal Clade Ustilaginomycotina.</title>
        <authorList>
            <person name="Kijpornyongpan T."/>
            <person name="Mondo S.J."/>
            <person name="Barry K."/>
            <person name="Sandor L."/>
            <person name="Lee J."/>
            <person name="Lipzen A."/>
            <person name="Pangilinan J."/>
            <person name="LaButti K."/>
            <person name="Hainaut M."/>
            <person name="Henrissat B."/>
            <person name="Grigoriev I.V."/>
            <person name="Spatafora J.W."/>
            <person name="Aime M.C."/>
        </authorList>
    </citation>
    <scope>NUCLEOTIDE SEQUENCE [LARGE SCALE GENOMIC DNA]</scope>
    <source>
        <strain evidence="14 15">MCA 3882</strain>
    </source>
</reference>
<comment type="subcellular location">
    <molecule>Phosphatidylserine decarboxylase 1 alpha chain</molecule>
    <subcellularLocation>
        <location evidence="12">Mitochondrion inner membrane</location>
        <topology evidence="12">Peripheral membrane protein</topology>
        <orientation evidence="12">Intermembrane side</orientation>
    </subcellularLocation>
    <text evidence="12">Anchored to the mitochondrial inner membrane through its interaction with the integral membrane beta chain.</text>
</comment>
<dbReference type="EC" id="4.1.1.65" evidence="12"/>
<keyword evidence="5 12" id="KW-1133">Transmembrane helix</keyword>
<comment type="cofactor">
    <cofactor evidence="12">
        <name>pyruvate</name>
        <dbReference type="ChEBI" id="CHEBI:15361"/>
    </cofactor>
    <text evidence="12">Binds 1 pyruvoyl group covalently per subunit.</text>
</comment>
<keyword evidence="6 12" id="KW-0443">Lipid metabolism</keyword>